<evidence type="ECO:0000313" key="2">
    <source>
        <dbReference type="EMBL" id="QBL02038.1"/>
    </source>
</evidence>
<sequence length="295" mass="33940">MNKKFQNDSFPPLSSNEKTINNSTLSNQISDNETDELIIDNSSIDFSTSQKLPIDNIISENNSHSNIVNNKSNSYYHDIPSFLFNNKGISQIANFLYQVDDDFIKELSNFNSLNTHVINFHYDKSLKPHLLIGPFHSDNSIYAMFSFNLTTLLDQNKNNKLMYASIYNSSRVVPIDVKNMISWLIRTETYILNLIYVDTNSPLTDKFKKPHILRKEFNIKDLDITFSFTTAVYHIDNLFTLKDPNTLFFLKNLRNTLFIFNSSGSNGWKDISTKIKNNSGLTIRGGSKKLIMMLI</sequence>
<feature type="region of interest" description="Disordered" evidence="1">
    <location>
        <begin position="1"/>
        <end position="27"/>
    </location>
</feature>
<dbReference type="AlphaFoldDB" id="A0A481ZNJ3"/>
<reference evidence="2" key="1">
    <citation type="journal article" date="2018" name="Mitochondrial DNA Part B Resour">
        <title>The complete mitochondrial genomes of the nematode-trapping fungus Arthrobotrys oligospora.</title>
        <authorList>
            <person name="Jiang L."/>
            <person name="Zhang Y."/>
            <person name="Xu J."/>
            <person name="Zhang K.-Q."/>
            <person name="Zhang Y."/>
        </authorList>
    </citation>
    <scope>NUCLEOTIDE SEQUENCE</scope>
</reference>
<evidence type="ECO:0000256" key="1">
    <source>
        <dbReference type="SAM" id="MobiDB-lite"/>
    </source>
</evidence>
<reference evidence="2" key="2">
    <citation type="submission" date="2019-02" db="EMBL/GenBank/DDBJ databases">
        <authorList>
            <person name="Jiang L.L."/>
            <person name="Zhang Y."/>
        </authorList>
    </citation>
    <scope>NUCLEOTIDE SEQUENCE</scope>
</reference>
<dbReference type="GeneID" id="39411678"/>
<dbReference type="EMBL" id="MK571436">
    <property type="protein sequence ID" value="QBL02038.1"/>
    <property type="molecule type" value="Genomic_DNA"/>
</dbReference>
<proteinExistence type="predicted"/>
<protein>
    <submittedName>
        <fullName evidence="2">Uncharacterized protein</fullName>
    </submittedName>
</protein>
<accession>A0A481ZNJ3</accession>
<gene>
    <name evidence="2" type="primary">orf34</name>
</gene>
<feature type="compositionally biased region" description="Polar residues" evidence="1">
    <location>
        <begin position="7"/>
        <end position="27"/>
    </location>
</feature>
<geneLocation type="mitochondrion" evidence="2"/>
<name>A0A481ZNJ3_ORBOL</name>
<organism evidence="2">
    <name type="scientific">Orbilia oligospora</name>
    <name type="common">Nematode-trapping fungus</name>
    <name type="synonym">Arthrobotrys oligospora</name>
    <dbReference type="NCBI Taxonomy" id="2813651"/>
    <lineage>
        <taxon>Eukaryota</taxon>
        <taxon>Fungi</taxon>
        <taxon>Dikarya</taxon>
        <taxon>Ascomycota</taxon>
        <taxon>Pezizomycotina</taxon>
        <taxon>Orbiliomycetes</taxon>
        <taxon>Orbiliales</taxon>
        <taxon>Orbiliaceae</taxon>
        <taxon>Orbilia</taxon>
    </lineage>
</organism>
<dbReference type="RefSeq" id="YP_009568390.1">
    <property type="nucleotide sequence ID" value="NC_041246.1"/>
</dbReference>
<keyword evidence="2" id="KW-0496">Mitochondrion</keyword>